<dbReference type="KEGG" id="mur:EQY75_08465"/>
<dbReference type="InterPro" id="IPR001764">
    <property type="entry name" value="Glyco_hydro_3_N"/>
</dbReference>
<dbReference type="Gene3D" id="3.20.20.300">
    <property type="entry name" value="Glycoside hydrolase, family 3, N-terminal domain"/>
    <property type="match status" value="1"/>
</dbReference>
<dbReference type="InterPro" id="IPR036962">
    <property type="entry name" value="Glyco_hydro_3_N_sf"/>
</dbReference>
<evidence type="ECO:0000256" key="3">
    <source>
        <dbReference type="ARBA" id="ARBA00012663"/>
    </source>
</evidence>
<keyword evidence="5" id="KW-0326">Glycosidase</keyword>
<evidence type="ECO:0000256" key="4">
    <source>
        <dbReference type="ARBA" id="ARBA00022801"/>
    </source>
</evidence>
<dbReference type="Pfam" id="PF00933">
    <property type="entry name" value="Glyco_hydro_3"/>
    <property type="match status" value="1"/>
</dbReference>
<dbReference type="EMBL" id="CP035544">
    <property type="protein sequence ID" value="QBA64555.1"/>
    <property type="molecule type" value="Genomic_DNA"/>
</dbReference>
<dbReference type="InterPro" id="IPR050226">
    <property type="entry name" value="NagZ_Beta-hexosaminidase"/>
</dbReference>
<feature type="domain" description="Glycoside hydrolase family 3 N-terminal" evidence="6">
    <location>
        <begin position="22"/>
        <end position="353"/>
    </location>
</feature>
<evidence type="ECO:0000313" key="7">
    <source>
        <dbReference type="EMBL" id="QBA64555.1"/>
    </source>
</evidence>
<keyword evidence="4 7" id="KW-0378">Hydrolase</keyword>
<name>A0A411E9Z9_9FLAO</name>
<dbReference type="OrthoDB" id="9805821at2"/>
<protein>
    <recommendedName>
        <fullName evidence="3">beta-N-acetylhexosaminidase</fullName>
        <ecNumber evidence="3">3.2.1.52</ecNumber>
    </recommendedName>
</protein>
<dbReference type="EC" id="3.2.1.52" evidence="3"/>
<evidence type="ECO:0000313" key="8">
    <source>
        <dbReference type="Proteomes" id="UP000290889"/>
    </source>
</evidence>
<dbReference type="SUPFAM" id="SSF51445">
    <property type="entry name" value="(Trans)glycosidases"/>
    <property type="match status" value="1"/>
</dbReference>
<evidence type="ECO:0000259" key="6">
    <source>
        <dbReference type="Pfam" id="PF00933"/>
    </source>
</evidence>
<sequence length="536" mass="59052">MGKNGQASLGVIPYAEATKKLTLKEKVGQFFMPAAFINDTEEEILALQSLVSRGAVGGICFFHSRASAATNFEGKKEVVYNAESFSVLKGLIQRYQRAAKYPLLISIDAEWGLAMRIEETPQYPYAITLGAANDPLLIYEIAKTIGSDCRIAGIHWNFAPVADINSNPDNPVIGYRSFGGDKEKVSVCATAFSKGLQDAGILSCAKHFPGHGDTATDSHLQLPVIDKTKTDLLKEELVPFKALIRNGVDAIMVGHISLPEITDGQQTSASVSKHIIGDLLLDTLNYKGVVVSDALNMRSVSNSFNEKGMLEWAAFNAGTDVLCFAENVVEGIEQICNTAEENQIEASFKKVWTLKEKGINKQGKEAEKLSSPLNLNERIARKSLTLFRGTEAEIQKFREDDFNAISIGADTESQFLKKIGWEKEKYFTLEENGNFQKLKNKIGSQKQLLLAVYLPTAKPVDAFGLGKGKLEILIELLSHYDSILYLFGNPYFLRLLPIETMKGIVIAYQHLDGFEMIAAEHFLGNFTATGYLPVKL</sequence>
<dbReference type="GO" id="GO:0004563">
    <property type="term" value="F:beta-N-acetylhexosaminidase activity"/>
    <property type="evidence" value="ECO:0007669"/>
    <property type="project" value="UniProtKB-EC"/>
</dbReference>
<comment type="catalytic activity">
    <reaction evidence="1">
        <text>Hydrolysis of terminal non-reducing N-acetyl-D-hexosamine residues in N-acetyl-beta-D-hexosaminides.</text>
        <dbReference type="EC" id="3.2.1.52"/>
    </reaction>
</comment>
<dbReference type="GO" id="GO:0005975">
    <property type="term" value="P:carbohydrate metabolic process"/>
    <property type="evidence" value="ECO:0007669"/>
    <property type="project" value="InterPro"/>
</dbReference>
<gene>
    <name evidence="7" type="ORF">EQY75_08465</name>
</gene>
<evidence type="ECO:0000256" key="1">
    <source>
        <dbReference type="ARBA" id="ARBA00001231"/>
    </source>
</evidence>
<accession>A0A411E9Z9</accession>
<dbReference type="GO" id="GO:0009254">
    <property type="term" value="P:peptidoglycan turnover"/>
    <property type="evidence" value="ECO:0007669"/>
    <property type="project" value="TreeGrafter"/>
</dbReference>
<dbReference type="Proteomes" id="UP000290889">
    <property type="component" value="Chromosome"/>
</dbReference>
<evidence type="ECO:0000256" key="2">
    <source>
        <dbReference type="ARBA" id="ARBA00005336"/>
    </source>
</evidence>
<dbReference type="InterPro" id="IPR017853">
    <property type="entry name" value="GH"/>
</dbReference>
<organism evidence="7 8">
    <name type="scientific">Muriicola soli</name>
    <dbReference type="NCBI Taxonomy" id="2507538"/>
    <lineage>
        <taxon>Bacteria</taxon>
        <taxon>Pseudomonadati</taxon>
        <taxon>Bacteroidota</taxon>
        <taxon>Flavobacteriia</taxon>
        <taxon>Flavobacteriales</taxon>
        <taxon>Flavobacteriaceae</taxon>
        <taxon>Muriicola</taxon>
    </lineage>
</organism>
<comment type="similarity">
    <text evidence="2">Belongs to the glycosyl hydrolase 3 family.</text>
</comment>
<dbReference type="PANTHER" id="PTHR30480:SF13">
    <property type="entry name" value="BETA-HEXOSAMINIDASE"/>
    <property type="match status" value="1"/>
</dbReference>
<dbReference type="RefSeq" id="WP_129604909.1">
    <property type="nucleotide sequence ID" value="NZ_CP035544.1"/>
</dbReference>
<keyword evidence="8" id="KW-1185">Reference proteome</keyword>
<dbReference type="PANTHER" id="PTHR30480">
    <property type="entry name" value="BETA-HEXOSAMINIDASE-RELATED"/>
    <property type="match status" value="1"/>
</dbReference>
<dbReference type="AlphaFoldDB" id="A0A411E9Z9"/>
<reference evidence="7 8" key="1">
    <citation type="submission" date="2019-01" db="EMBL/GenBank/DDBJ databases">
        <title>Muriicola soli sp. nov., isolated from soil.</title>
        <authorList>
            <person name="Kang H.J."/>
            <person name="Kim S.B."/>
        </authorList>
    </citation>
    <scope>NUCLEOTIDE SEQUENCE [LARGE SCALE GENOMIC DNA]</scope>
    <source>
        <strain evidence="7 8">MMS17-SY002</strain>
    </source>
</reference>
<evidence type="ECO:0000256" key="5">
    <source>
        <dbReference type="ARBA" id="ARBA00023295"/>
    </source>
</evidence>
<proteinExistence type="inferred from homology"/>